<sequence length="88" mass="9298">MYNYLVEFIATTFFVYVILSTGNPLAIGAALALAILITSDISGGHLNPAVSVVMASAGKLPISELLPYSIAQVLGGLVALEIYKRNKE</sequence>
<name>A0A6C0III8_9ZZZZ</name>
<evidence type="ECO:0000313" key="8">
    <source>
        <dbReference type="EMBL" id="QHT93028.1"/>
    </source>
</evidence>
<evidence type="ECO:0000256" key="2">
    <source>
        <dbReference type="ARBA" id="ARBA00022448"/>
    </source>
</evidence>
<protein>
    <recommendedName>
        <fullName evidence="9">Major intrinsic protein</fullName>
    </recommendedName>
</protein>
<keyword evidence="6 7" id="KW-0472">Membrane</keyword>
<dbReference type="Gene3D" id="1.20.1080.10">
    <property type="entry name" value="Glycerol uptake facilitator protein"/>
    <property type="match status" value="1"/>
</dbReference>
<dbReference type="PRINTS" id="PR00783">
    <property type="entry name" value="MINTRINSICP"/>
</dbReference>
<dbReference type="GO" id="GO:0005737">
    <property type="term" value="C:cytoplasm"/>
    <property type="evidence" value="ECO:0007669"/>
    <property type="project" value="UniProtKB-ARBA"/>
</dbReference>
<dbReference type="Pfam" id="PF00230">
    <property type="entry name" value="MIP"/>
    <property type="match status" value="1"/>
</dbReference>
<keyword evidence="2" id="KW-0813">Transport</keyword>
<proteinExistence type="predicted"/>
<keyword evidence="3 7" id="KW-0812">Transmembrane</keyword>
<dbReference type="GO" id="GO:0019755">
    <property type="term" value="P:one-carbon compound transport"/>
    <property type="evidence" value="ECO:0007669"/>
    <property type="project" value="UniProtKB-ARBA"/>
</dbReference>
<evidence type="ECO:0000256" key="7">
    <source>
        <dbReference type="SAM" id="Phobius"/>
    </source>
</evidence>
<dbReference type="SUPFAM" id="SSF81338">
    <property type="entry name" value="Aquaporin-like"/>
    <property type="match status" value="1"/>
</dbReference>
<evidence type="ECO:0000256" key="4">
    <source>
        <dbReference type="ARBA" id="ARBA00022737"/>
    </source>
</evidence>
<dbReference type="GO" id="GO:0015250">
    <property type="term" value="F:water channel activity"/>
    <property type="evidence" value="ECO:0007669"/>
    <property type="project" value="TreeGrafter"/>
</dbReference>
<dbReference type="GO" id="GO:0012505">
    <property type="term" value="C:endomembrane system"/>
    <property type="evidence" value="ECO:0007669"/>
    <property type="project" value="UniProtKB-SubCell"/>
</dbReference>
<feature type="transmembrane region" description="Helical" evidence="7">
    <location>
        <begin position="12"/>
        <end position="37"/>
    </location>
</feature>
<dbReference type="InterPro" id="IPR034294">
    <property type="entry name" value="Aquaporin_transptr"/>
</dbReference>
<dbReference type="AlphaFoldDB" id="A0A6C0III8"/>
<accession>A0A6C0III8</accession>
<keyword evidence="4" id="KW-0677">Repeat</keyword>
<evidence type="ECO:0000256" key="1">
    <source>
        <dbReference type="ARBA" id="ARBA00004127"/>
    </source>
</evidence>
<comment type="subcellular location">
    <subcellularLocation>
        <location evidence="1">Endomembrane system</location>
        <topology evidence="1">Multi-pass membrane protein</topology>
    </subcellularLocation>
</comment>
<feature type="transmembrane region" description="Helical" evidence="7">
    <location>
        <begin position="65"/>
        <end position="83"/>
    </location>
</feature>
<evidence type="ECO:0008006" key="9">
    <source>
        <dbReference type="Google" id="ProtNLM"/>
    </source>
</evidence>
<dbReference type="InterPro" id="IPR023271">
    <property type="entry name" value="Aquaporin-like"/>
</dbReference>
<organism evidence="8">
    <name type="scientific">viral metagenome</name>
    <dbReference type="NCBI Taxonomy" id="1070528"/>
    <lineage>
        <taxon>unclassified sequences</taxon>
        <taxon>metagenomes</taxon>
        <taxon>organismal metagenomes</taxon>
    </lineage>
</organism>
<reference evidence="8" key="1">
    <citation type="journal article" date="2020" name="Nature">
        <title>Giant virus diversity and host interactions through global metagenomics.</title>
        <authorList>
            <person name="Schulz F."/>
            <person name="Roux S."/>
            <person name="Paez-Espino D."/>
            <person name="Jungbluth S."/>
            <person name="Walsh D.A."/>
            <person name="Denef V.J."/>
            <person name="McMahon K.D."/>
            <person name="Konstantinidis K.T."/>
            <person name="Eloe-Fadrosh E.A."/>
            <person name="Kyrpides N.C."/>
            <person name="Woyke T."/>
        </authorList>
    </citation>
    <scope>NUCLEOTIDE SEQUENCE</scope>
    <source>
        <strain evidence="8">GVMAG-M-3300023210-19</strain>
    </source>
</reference>
<evidence type="ECO:0000256" key="3">
    <source>
        <dbReference type="ARBA" id="ARBA00022692"/>
    </source>
</evidence>
<dbReference type="PANTHER" id="PTHR45665:SF9">
    <property type="entry name" value="AQUAPORIN-8"/>
    <property type="match status" value="1"/>
</dbReference>
<dbReference type="PANTHER" id="PTHR45665">
    <property type="entry name" value="AQUAPORIN-8"/>
    <property type="match status" value="1"/>
</dbReference>
<evidence type="ECO:0000256" key="5">
    <source>
        <dbReference type="ARBA" id="ARBA00022989"/>
    </source>
</evidence>
<dbReference type="InterPro" id="IPR000425">
    <property type="entry name" value="MIP"/>
</dbReference>
<keyword evidence="5 7" id="KW-1133">Transmembrane helix</keyword>
<dbReference type="GO" id="GO:0016020">
    <property type="term" value="C:membrane"/>
    <property type="evidence" value="ECO:0007669"/>
    <property type="project" value="InterPro"/>
</dbReference>
<dbReference type="EMBL" id="MN740199">
    <property type="protein sequence ID" value="QHT93028.1"/>
    <property type="molecule type" value="Genomic_DNA"/>
</dbReference>
<evidence type="ECO:0000256" key="6">
    <source>
        <dbReference type="ARBA" id="ARBA00023136"/>
    </source>
</evidence>